<gene>
    <name evidence="2" type="ORF">LZC95_40585</name>
</gene>
<sequence>MLRQSQNEIGPPLRKRIAPWTGVRDDAHIDAGRLRPNAREKLRHEHQLDVIAGADGEAHARAGRVEGRGAGHDASDIAQGALERSEHRLRPRRDDHAFSRAHEQRIAQLGAQPREGMAGGRLREAEPFGCLRDMPLHEQGMEREHQVQVQATKIGCVEMHLMHGSYV</sequence>
<reference evidence="2 3" key="1">
    <citation type="submission" date="2021-12" db="EMBL/GenBank/DDBJ databases">
        <title>Discovery of the Pendulisporaceae a myxobacterial family with distinct sporulation behavior and unique specialized metabolism.</title>
        <authorList>
            <person name="Garcia R."/>
            <person name="Popoff A."/>
            <person name="Bader C.D."/>
            <person name="Loehr J."/>
            <person name="Walesch S."/>
            <person name="Walt C."/>
            <person name="Boldt J."/>
            <person name="Bunk B."/>
            <person name="Haeckl F.J.F.P.J."/>
            <person name="Gunesch A.P."/>
            <person name="Birkelbach J."/>
            <person name="Nuebel U."/>
            <person name="Pietschmann T."/>
            <person name="Bach T."/>
            <person name="Mueller R."/>
        </authorList>
    </citation>
    <scope>NUCLEOTIDE SEQUENCE [LARGE SCALE GENOMIC DNA]</scope>
    <source>
        <strain evidence="2 3">MSr12523</strain>
    </source>
</reference>
<protein>
    <submittedName>
        <fullName evidence="2">Uncharacterized protein</fullName>
    </submittedName>
</protein>
<accession>A0ABZ2K1X3</accession>
<evidence type="ECO:0000256" key="1">
    <source>
        <dbReference type="SAM" id="MobiDB-lite"/>
    </source>
</evidence>
<dbReference type="EMBL" id="CP089982">
    <property type="protein sequence ID" value="WXA92732.1"/>
    <property type="molecule type" value="Genomic_DNA"/>
</dbReference>
<keyword evidence="3" id="KW-1185">Reference proteome</keyword>
<evidence type="ECO:0000313" key="3">
    <source>
        <dbReference type="Proteomes" id="UP001379533"/>
    </source>
</evidence>
<organism evidence="2 3">
    <name type="scientific">Pendulispora brunnea</name>
    <dbReference type="NCBI Taxonomy" id="2905690"/>
    <lineage>
        <taxon>Bacteria</taxon>
        <taxon>Pseudomonadati</taxon>
        <taxon>Myxococcota</taxon>
        <taxon>Myxococcia</taxon>
        <taxon>Myxococcales</taxon>
        <taxon>Sorangiineae</taxon>
        <taxon>Pendulisporaceae</taxon>
        <taxon>Pendulispora</taxon>
    </lineage>
</organism>
<proteinExistence type="predicted"/>
<feature type="compositionally biased region" description="Basic and acidic residues" evidence="1">
    <location>
        <begin position="83"/>
        <end position="99"/>
    </location>
</feature>
<dbReference type="Proteomes" id="UP001379533">
    <property type="component" value="Chromosome"/>
</dbReference>
<feature type="region of interest" description="Disordered" evidence="1">
    <location>
        <begin position="80"/>
        <end position="99"/>
    </location>
</feature>
<evidence type="ECO:0000313" key="2">
    <source>
        <dbReference type="EMBL" id="WXA92732.1"/>
    </source>
</evidence>
<name>A0ABZ2K1X3_9BACT</name>